<organism evidence="1 2">
    <name type="scientific">Mycena sanguinolenta</name>
    <dbReference type="NCBI Taxonomy" id="230812"/>
    <lineage>
        <taxon>Eukaryota</taxon>
        <taxon>Fungi</taxon>
        <taxon>Dikarya</taxon>
        <taxon>Basidiomycota</taxon>
        <taxon>Agaricomycotina</taxon>
        <taxon>Agaricomycetes</taxon>
        <taxon>Agaricomycetidae</taxon>
        <taxon>Agaricales</taxon>
        <taxon>Marasmiineae</taxon>
        <taxon>Mycenaceae</taxon>
        <taxon>Mycena</taxon>
    </lineage>
</organism>
<accession>A0A8H6XGM3</accession>
<evidence type="ECO:0000313" key="2">
    <source>
        <dbReference type="Proteomes" id="UP000623467"/>
    </source>
</evidence>
<evidence type="ECO:0000313" key="1">
    <source>
        <dbReference type="EMBL" id="KAF7340793.1"/>
    </source>
</evidence>
<dbReference type="AlphaFoldDB" id="A0A8H6XGM3"/>
<keyword evidence="2" id="KW-1185">Reference proteome</keyword>
<gene>
    <name evidence="1" type="ORF">MSAN_02108400</name>
</gene>
<proteinExistence type="predicted"/>
<reference evidence="1" key="1">
    <citation type="submission" date="2020-05" db="EMBL/GenBank/DDBJ databases">
        <title>Mycena genomes resolve the evolution of fungal bioluminescence.</title>
        <authorList>
            <person name="Tsai I.J."/>
        </authorList>
    </citation>
    <scope>NUCLEOTIDE SEQUENCE</scope>
    <source>
        <strain evidence="1">160909Yilan</strain>
    </source>
</reference>
<dbReference type="Proteomes" id="UP000623467">
    <property type="component" value="Unassembled WGS sequence"/>
</dbReference>
<dbReference type="OrthoDB" id="3041043at2759"/>
<protein>
    <submittedName>
        <fullName evidence="1">NADPH-dependent methylglyoxal reductase GRE2</fullName>
    </submittedName>
</protein>
<sequence length="305" mass="35289">MSAAMRFFEMRRAPHDTFFSHIPTRELVRLMQTCCRIYGLVKDRCFNVDHLLIPFFGDAAKANQFRELQRQTQTVISGSTALQFFNRLTWPDSDLDLYVPHASAAFIVLFLRDSGYAFRPREIQRKDPSLQLFDDGPKDYHERGIIDVLDFHNESKKIQVIIFGTPSSMEVIAGFHSTCVMNVITHDVAFALYPWSTFVTKEAVKVKSVSWSTEEGKEAARRKYEERGWKMLKHPSPNCTSELGVRMHRSVGDRFTWTISLPCLPPSFGRARSDFIREFQWRLDRDGEETSMMKHIVSLGTYTTP</sequence>
<dbReference type="EMBL" id="JACAZH010000029">
    <property type="protein sequence ID" value="KAF7340793.1"/>
    <property type="molecule type" value="Genomic_DNA"/>
</dbReference>
<comment type="caution">
    <text evidence="1">The sequence shown here is derived from an EMBL/GenBank/DDBJ whole genome shotgun (WGS) entry which is preliminary data.</text>
</comment>
<name>A0A8H6XGM3_9AGAR</name>